<dbReference type="GO" id="GO:0016324">
    <property type="term" value="C:apical plasma membrane"/>
    <property type="evidence" value="ECO:0007669"/>
    <property type="project" value="TreeGrafter"/>
</dbReference>
<evidence type="ECO:0000256" key="7">
    <source>
        <dbReference type="ARBA" id="ARBA00022927"/>
    </source>
</evidence>
<evidence type="ECO:0000256" key="4">
    <source>
        <dbReference type="ARBA" id="ARBA00022475"/>
    </source>
</evidence>
<evidence type="ECO:0000313" key="13">
    <source>
        <dbReference type="EMBL" id="CAG5134999.1"/>
    </source>
</evidence>
<evidence type="ECO:0000256" key="11">
    <source>
        <dbReference type="SAM" id="Phobius"/>
    </source>
</evidence>
<accession>A0A8S3ZZS4</accession>
<dbReference type="GO" id="GO:0015031">
    <property type="term" value="P:protein transport"/>
    <property type="evidence" value="ECO:0007669"/>
    <property type="project" value="UniProtKB-KW"/>
</dbReference>
<keyword evidence="4" id="KW-1003">Cell membrane</keyword>
<keyword evidence="14" id="KW-1185">Reference proteome</keyword>
<feature type="transmembrane region" description="Helical" evidence="11">
    <location>
        <begin position="376"/>
        <end position="399"/>
    </location>
</feature>
<keyword evidence="9 11" id="KW-0472">Membrane</keyword>
<feature type="region of interest" description="Disordered" evidence="10">
    <location>
        <begin position="436"/>
        <end position="456"/>
    </location>
</feature>
<evidence type="ECO:0000256" key="9">
    <source>
        <dbReference type="ARBA" id="ARBA00023136"/>
    </source>
</evidence>
<dbReference type="OrthoDB" id="10067964at2759"/>
<gene>
    <name evidence="13" type="ORF">CUNI_LOCUS20557</name>
</gene>
<dbReference type="GO" id="GO:0006898">
    <property type="term" value="P:receptor-mediated endocytosis"/>
    <property type="evidence" value="ECO:0007669"/>
    <property type="project" value="TreeGrafter"/>
</dbReference>
<evidence type="ECO:0000256" key="5">
    <source>
        <dbReference type="ARBA" id="ARBA00022692"/>
    </source>
</evidence>
<protein>
    <recommendedName>
        <fullName evidence="2">Protein amnionless</fullName>
    </recommendedName>
</protein>
<evidence type="ECO:0000256" key="6">
    <source>
        <dbReference type="ARBA" id="ARBA00022729"/>
    </source>
</evidence>
<sequence length="555" mass="60553">MNNNRWSCVYLLVILFARTSAVYKRWLPDTNFDNPDNWNLKRTPCGNDVAIIPDDSPIVYVQLNTSIKELHLPKNGELILGRNMALGFTETAVAGCEEASGVHSRQPQTLAEPRQLVYGAHRTGRTCDRTQSILDVQKVPCSYDDVIFPRDHAYFVDLTEDTPMLSVKTLKISGTTFTTYSFTNYLNSAEGEKMFRWSPSGSRVDRVNITRTNCEDPRGCACGNDRPQIAKAVCSHVEKSCFRPRCSQTVQPVGACCKMCGAVFNITRGYGFNFNSFVSSLKSKFLSGGVSRRVTQDGVNVTFSLTSEGWVQVALNDVTGEKSSSLAKLLQTEFNNDLASGGHTYAIDAVRLSFATDTSEPAHSAQRAEPMTSGSIAGIVVGVIAVIIVVIIVVVVFIFRRTGRELPVIKMPSIHLPAMPTMPSLPRWGPRLRAGPSPGLSQPHTAPHVDPGFANPLYDTSPFDDGNYHMKEMELIGTSLEEQPTFDVSEGGFHNPLYGTAGVSPYMFSDPSSVEEPSAEAPIKRKIGAATSSPPPAKTTISIEHPSSEKGDSTI</sequence>
<dbReference type="Pfam" id="PF14828">
    <property type="entry name" value="Amnionless"/>
    <property type="match status" value="1"/>
</dbReference>
<feature type="compositionally biased region" description="Basic and acidic residues" evidence="10">
    <location>
        <begin position="546"/>
        <end position="555"/>
    </location>
</feature>
<feature type="chain" id="PRO_5035853200" description="Protein amnionless" evidence="12">
    <location>
        <begin position="22"/>
        <end position="555"/>
    </location>
</feature>
<feature type="signal peptide" evidence="12">
    <location>
        <begin position="1"/>
        <end position="21"/>
    </location>
</feature>
<evidence type="ECO:0000256" key="1">
    <source>
        <dbReference type="ARBA" id="ARBA00004251"/>
    </source>
</evidence>
<dbReference type="InterPro" id="IPR026112">
    <property type="entry name" value="AMN"/>
</dbReference>
<feature type="region of interest" description="Disordered" evidence="10">
    <location>
        <begin position="509"/>
        <end position="555"/>
    </location>
</feature>
<name>A0A8S3ZZS4_9EUPU</name>
<keyword evidence="7" id="KW-0653">Protein transport</keyword>
<evidence type="ECO:0000256" key="10">
    <source>
        <dbReference type="SAM" id="MobiDB-lite"/>
    </source>
</evidence>
<dbReference type="PANTHER" id="PTHR14995">
    <property type="entry name" value="AMNIONLESS"/>
    <property type="match status" value="1"/>
</dbReference>
<evidence type="ECO:0000256" key="3">
    <source>
        <dbReference type="ARBA" id="ARBA00022448"/>
    </source>
</evidence>
<keyword evidence="5 11" id="KW-0812">Transmembrane</keyword>
<proteinExistence type="predicted"/>
<evidence type="ECO:0000256" key="8">
    <source>
        <dbReference type="ARBA" id="ARBA00022989"/>
    </source>
</evidence>
<evidence type="ECO:0000313" key="14">
    <source>
        <dbReference type="Proteomes" id="UP000678393"/>
    </source>
</evidence>
<keyword evidence="8 11" id="KW-1133">Transmembrane helix</keyword>
<keyword evidence="6 12" id="KW-0732">Signal</keyword>
<keyword evidence="3" id="KW-0813">Transport</keyword>
<evidence type="ECO:0000256" key="2">
    <source>
        <dbReference type="ARBA" id="ARBA00021200"/>
    </source>
</evidence>
<dbReference type="AlphaFoldDB" id="A0A8S3ZZS4"/>
<dbReference type="PANTHER" id="PTHR14995:SF2">
    <property type="entry name" value="PROTEIN AMNIONLESS"/>
    <property type="match status" value="1"/>
</dbReference>
<evidence type="ECO:0000256" key="12">
    <source>
        <dbReference type="SAM" id="SignalP"/>
    </source>
</evidence>
<comment type="caution">
    <text evidence="13">The sequence shown here is derived from an EMBL/GenBank/DDBJ whole genome shotgun (WGS) entry which is preliminary data.</text>
</comment>
<reference evidence="13" key="1">
    <citation type="submission" date="2021-04" db="EMBL/GenBank/DDBJ databases">
        <authorList>
            <consortium name="Molecular Ecology Group"/>
        </authorList>
    </citation>
    <scope>NUCLEOTIDE SEQUENCE</scope>
</reference>
<comment type="subcellular location">
    <subcellularLocation>
        <location evidence="1">Cell membrane</location>
        <topology evidence="1">Single-pass type I membrane protein</topology>
    </subcellularLocation>
</comment>
<dbReference type="EMBL" id="CAJHNH020007802">
    <property type="protein sequence ID" value="CAG5134999.1"/>
    <property type="molecule type" value="Genomic_DNA"/>
</dbReference>
<dbReference type="Proteomes" id="UP000678393">
    <property type="component" value="Unassembled WGS sequence"/>
</dbReference>
<dbReference type="GO" id="GO:0030139">
    <property type="term" value="C:endocytic vesicle"/>
    <property type="evidence" value="ECO:0007669"/>
    <property type="project" value="TreeGrafter"/>
</dbReference>
<organism evidence="13 14">
    <name type="scientific">Candidula unifasciata</name>
    <dbReference type="NCBI Taxonomy" id="100452"/>
    <lineage>
        <taxon>Eukaryota</taxon>
        <taxon>Metazoa</taxon>
        <taxon>Spiralia</taxon>
        <taxon>Lophotrochozoa</taxon>
        <taxon>Mollusca</taxon>
        <taxon>Gastropoda</taxon>
        <taxon>Heterobranchia</taxon>
        <taxon>Euthyneura</taxon>
        <taxon>Panpulmonata</taxon>
        <taxon>Eupulmonata</taxon>
        <taxon>Stylommatophora</taxon>
        <taxon>Helicina</taxon>
        <taxon>Helicoidea</taxon>
        <taxon>Geomitridae</taxon>
        <taxon>Candidula</taxon>
    </lineage>
</organism>